<gene>
    <name evidence="1" type="ORF">BN4901_3580</name>
</gene>
<name>A0ABY0JSK7_9ENTR</name>
<organism evidence="1 2">
    <name type="scientific">Citrobacter europaeus</name>
    <dbReference type="NCBI Taxonomy" id="1914243"/>
    <lineage>
        <taxon>Bacteria</taxon>
        <taxon>Pseudomonadati</taxon>
        <taxon>Pseudomonadota</taxon>
        <taxon>Gammaproteobacteria</taxon>
        <taxon>Enterobacterales</taxon>
        <taxon>Enterobacteriaceae</taxon>
        <taxon>Citrobacter</taxon>
    </lineage>
</organism>
<proteinExistence type="predicted"/>
<keyword evidence="2" id="KW-1185">Reference proteome</keyword>
<dbReference type="RefSeq" id="WP_087051369.1">
    <property type="nucleotide sequence ID" value="NZ_FLUX01000037.1"/>
</dbReference>
<evidence type="ECO:0000313" key="1">
    <source>
        <dbReference type="EMBL" id="SBW26908.1"/>
    </source>
</evidence>
<sequence length="70" mass="7875">MALSMLDGARNKIAMNAALIELNNKLCAIKGNYSNKFSEIDGLENNLIDNHYCYFFFCKFVVSGSFKSLL</sequence>
<protein>
    <submittedName>
        <fullName evidence="1">Uncharacterized protein</fullName>
    </submittedName>
</protein>
<dbReference type="Proteomes" id="UP000195338">
    <property type="component" value="Unassembled WGS sequence"/>
</dbReference>
<comment type="caution">
    <text evidence="1">The sequence shown here is derived from an EMBL/GenBank/DDBJ whole genome shotgun (WGS) entry which is preliminary data.</text>
</comment>
<dbReference type="EMBL" id="FLUX01000037">
    <property type="protein sequence ID" value="SBW26908.1"/>
    <property type="molecule type" value="Genomic_DNA"/>
</dbReference>
<evidence type="ECO:0000313" key="2">
    <source>
        <dbReference type="Proteomes" id="UP000195338"/>
    </source>
</evidence>
<accession>A0ABY0JSK7</accession>
<reference evidence="1 2" key="1">
    <citation type="submission" date="2016-04" db="EMBL/GenBank/DDBJ databases">
        <authorList>
            <person name="Mornico D."/>
        </authorList>
    </citation>
    <scope>NUCLEOTIDE SEQUENCE [LARGE SCALE GENOMIC DNA]</scope>
    <source>
        <strain evidence="1 2">A121</strain>
    </source>
</reference>